<comment type="caution">
    <text evidence="6">The sequence shown here is derived from an EMBL/GenBank/DDBJ whole genome shotgun (WGS) entry which is preliminary data.</text>
</comment>
<dbReference type="Gene3D" id="1.10.10.10">
    <property type="entry name" value="Winged helix-like DNA-binding domain superfamily/Winged helix DNA-binding domain"/>
    <property type="match status" value="1"/>
</dbReference>
<keyword evidence="7" id="KW-1185">Reference proteome</keyword>
<dbReference type="AlphaFoldDB" id="A0A540X6H4"/>
<dbReference type="InterPro" id="IPR036390">
    <property type="entry name" value="WH_DNA-bd_sf"/>
</dbReference>
<evidence type="ECO:0000313" key="6">
    <source>
        <dbReference type="EMBL" id="TQF16877.1"/>
    </source>
</evidence>
<reference evidence="6 7" key="1">
    <citation type="submission" date="2019-06" db="EMBL/GenBank/DDBJ databases">
        <authorList>
            <person name="Livingstone P."/>
            <person name="Whitworth D."/>
        </authorList>
    </citation>
    <scope>NUCLEOTIDE SEQUENCE [LARGE SCALE GENOMIC DNA]</scope>
    <source>
        <strain evidence="6 7">AM401</strain>
    </source>
</reference>
<organism evidence="6 7">
    <name type="scientific">Myxococcus llanfairpwllgwyngyllgogerychwyrndrobwllllantysiliogogogochensis</name>
    <dbReference type="NCBI Taxonomy" id="2590453"/>
    <lineage>
        <taxon>Bacteria</taxon>
        <taxon>Pseudomonadati</taxon>
        <taxon>Myxococcota</taxon>
        <taxon>Myxococcia</taxon>
        <taxon>Myxococcales</taxon>
        <taxon>Cystobacterineae</taxon>
        <taxon>Myxococcaceae</taxon>
        <taxon>Myxococcus</taxon>
    </lineage>
</organism>
<sequence>MRTIRQADPNAVIAFLEVAEQGSFRGAARKLGIPKSTLSQRVAGLEEHLGARLFARTTRSLTLTDIGASYQREVAPAIAALRDAESVVGKLQAHPSGRLRMTMPFELGQNVLDTLLAVYASRYPEVKLEADLTDRRVNLVEEGYDIAVRAGTLDDSRLIARRLGAPQQIGVFASPSYLRRAGTPKEPRELVKHRCLAMTGSNTPTTWTFRGDKKPLSVSIVPSVAVNSFRVLVALAVADVGLARLSQIHSAEAVAAGTLREVLQRFAPPPVPLFAVYPSARHVSPAVRALLELLTEHFQSHPWSPASR</sequence>
<keyword evidence="4" id="KW-0804">Transcription</keyword>
<dbReference type="GO" id="GO:0003700">
    <property type="term" value="F:DNA-binding transcription factor activity"/>
    <property type="evidence" value="ECO:0007669"/>
    <property type="project" value="InterPro"/>
</dbReference>
<comment type="similarity">
    <text evidence="1">Belongs to the LysR transcriptional regulatory family.</text>
</comment>
<dbReference type="FunFam" id="1.10.10.10:FF:000001">
    <property type="entry name" value="LysR family transcriptional regulator"/>
    <property type="match status" value="1"/>
</dbReference>
<gene>
    <name evidence="6" type="ORF">FJV41_06235</name>
</gene>
<dbReference type="EMBL" id="VIFM01000016">
    <property type="protein sequence ID" value="TQF16877.1"/>
    <property type="molecule type" value="Genomic_DNA"/>
</dbReference>
<dbReference type="OrthoDB" id="5416547at2"/>
<evidence type="ECO:0000256" key="4">
    <source>
        <dbReference type="ARBA" id="ARBA00023163"/>
    </source>
</evidence>
<dbReference type="InterPro" id="IPR005119">
    <property type="entry name" value="LysR_subst-bd"/>
</dbReference>
<dbReference type="GO" id="GO:0003677">
    <property type="term" value="F:DNA binding"/>
    <property type="evidence" value="ECO:0007669"/>
    <property type="project" value="UniProtKB-KW"/>
</dbReference>
<dbReference type="SUPFAM" id="SSF53850">
    <property type="entry name" value="Periplasmic binding protein-like II"/>
    <property type="match status" value="1"/>
</dbReference>
<evidence type="ECO:0000256" key="3">
    <source>
        <dbReference type="ARBA" id="ARBA00023125"/>
    </source>
</evidence>
<dbReference type="Proteomes" id="UP000315369">
    <property type="component" value="Unassembled WGS sequence"/>
</dbReference>
<dbReference type="Pfam" id="PF00126">
    <property type="entry name" value="HTH_1"/>
    <property type="match status" value="1"/>
</dbReference>
<dbReference type="InterPro" id="IPR000847">
    <property type="entry name" value="LysR_HTH_N"/>
</dbReference>
<evidence type="ECO:0000259" key="5">
    <source>
        <dbReference type="PROSITE" id="PS50931"/>
    </source>
</evidence>
<dbReference type="PROSITE" id="PS50931">
    <property type="entry name" value="HTH_LYSR"/>
    <property type="match status" value="1"/>
</dbReference>
<name>A0A540X6H4_9BACT</name>
<evidence type="ECO:0000256" key="1">
    <source>
        <dbReference type="ARBA" id="ARBA00009437"/>
    </source>
</evidence>
<dbReference type="InterPro" id="IPR058163">
    <property type="entry name" value="LysR-type_TF_proteobact-type"/>
</dbReference>
<keyword evidence="3" id="KW-0238">DNA-binding</keyword>
<accession>A0A540X6H4</accession>
<dbReference type="Pfam" id="PF03466">
    <property type="entry name" value="LysR_substrate"/>
    <property type="match status" value="1"/>
</dbReference>
<proteinExistence type="inferred from homology"/>
<dbReference type="SUPFAM" id="SSF46785">
    <property type="entry name" value="Winged helix' DNA-binding domain"/>
    <property type="match status" value="1"/>
</dbReference>
<dbReference type="InterPro" id="IPR036388">
    <property type="entry name" value="WH-like_DNA-bd_sf"/>
</dbReference>
<evidence type="ECO:0000313" key="7">
    <source>
        <dbReference type="Proteomes" id="UP000315369"/>
    </source>
</evidence>
<keyword evidence="2" id="KW-0805">Transcription regulation</keyword>
<protein>
    <submittedName>
        <fullName evidence="6">LysR family transcriptional regulator</fullName>
    </submittedName>
</protein>
<dbReference type="PANTHER" id="PTHR30537">
    <property type="entry name" value="HTH-TYPE TRANSCRIPTIONAL REGULATOR"/>
    <property type="match status" value="1"/>
</dbReference>
<dbReference type="CDD" id="cd08422">
    <property type="entry name" value="PBP2_CrgA_like"/>
    <property type="match status" value="1"/>
</dbReference>
<dbReference type="RefSeq" id="WP_141641483.1">
    <property type="nucleotide sequence ID" value="NZ_VIFM01000016.1"/>
</dbReference>
<dbReference type="PANTHER" id="PTHR30537:SF5">
    <property type="entry name" value="HTH-TYPE TRANSCRIPTIONAL ACTIVATOR TTDR-RELATED"/>
    <property type="match status" value="1"/>
</dbReference>
<feature type="domain" description="HTH lysR-type" evidence="5">
    <location>
        <begin position="8"/>
        <end position="64"/>
    </location>
</feature>
<dbReference type="PRINTS" id="PR00039">
    <property type="entry name" value="HTHLYSR"/>
</dbReference>
<evidence type="ECO:0000256" key="2">
    <source>
        <dbReference type="ARBA" id="ARBA00023015"/>
    </source>
</evidence>
<dbReference type="Gene3D" id="3.40.190.290">
    <property type="match status" value="1"/>
</dbReference>